<feature type="compositionally biased region" description="Basic and acidic residues" evidence="5">
    <location>
        <begin position="184"/>
        <end position="202"/>
    </location>
</feature>
<dbReference type="GO" id="GO:0015087">
    <property type="term" value="F:cobalt ion transmembrane transporter activity"/>
    <property type="evidence" value="ECO:0007669"/>
    <property type="project" value="TreeGrafter"/>
</dbReference>
<dbReference type="OrthoDB" id="5430750at2759"/>
<evidence type="ECO:0000256" key="6">
    <source>
        <dbReference type="SAM" id="Phobius"/>
    </source>
</evidence>
<dbReference type="InterPro" id="IPR045863">
    <property type="entry name" value="CorA_TM1_TM2"/>
</dbReference>
<feature type="region of interest" description="Disordered" evidence="5">
    <location>
        <begin position="1377"/>
        <end position="1398"/>
    </location>
</feature>
<sequence>MAKKKKRVSIAPDAESSRAGAELHHVEGPERAPDAEVGGDDWGGSAIWGGGKKKEKKKKWGIEHDRLPEPELKLGVEDAAIREETPVSPYEVEEPGKVDWGMPSWWKAERKKREDKRKSEVYEVTEEQRRDTEEKLVTSSEPASGNKTGSNFDGWGSLEEKNYGSVNEANPDPDDDWYWRGAVSKKDRKGEGTRKKPVHQSEESGEEPGEVKDQMDEAKAIEATSTMERNDAEQSQSSSPGDHVESLMQAYEEREHEQENEQEAEAEADPSKSTPQPMSEGGDVKESQTEKFDDWDSGWRTFALGKKKKKGKGKNPDVERTEDQSIEKVPEPDEYIAKENETEKNYKGKKATVEDAEDDEEMPPVDPFNGLSKSQKKKLTQKMQQAEAKAKKEEEEDGRTSSFGRAYLSNKQPLDTISESAASFASDRATTFPIGKNHAGIEKPDNTINYHGSGSGTHAMSQRSSSSGVQVSASTLDEYTDDDDDWDLIDEDLSPRRPSPRRPSPRRRSSRRASPRNEYALRSNASEALDDYPGYMPTQPVQYQHEPLDTYGYADPGLRPFGFEPLKGRYPSGYPYSPPSGTYGAQYSAPPLPPPPPRFDQSGQYPSGYPYSPPSGTYGPQYSAPPPPPPRFDQSGKRHTWAPPTPLPLPTPNTSIPLKVAPDPQDSQSAEPMRIISDDEENELGSTSRRYRDSKSWKWKREGRHPRLRAFNYEHGHWSGARAKRDPNDPKCHPYTVPFSDHGEPLSVHVKINGPDKKKLLEKSSTGLWLWPEVHSTVERKAKLLNIIGAKRWFDSESQHTLDLTCAPGPDDEKGRANTTKWLHVKRQHLDFDEFRAIVLSVPNLSRDWSIVLLSLLKRIRTLHYDQSTDRFFPWTLRADSAELGLSGTGGKTLSATSISFPYFELGPVLGHGPKNTDYQYPIMSLYEWDDRFESVKEWDSEQSFRLMNDGAADKDSIIYVPHVWAITFGDTIITYGPVSFGDLEKQDSIHVLEPDPKAPIRASSIEVFDQQGLQFALSLSQCRTFFALKQSIKIRYLASVQGLLDDIDIVTGDAQTLDGEKWISLLQHNSSDVIRVHLRRKEVQTSSVATSGPGIQNQVATIPKAGALASTLGNTSEQIAIQSHAGMHANEEHDSDSSSDTEYLLKERTNNAMALIKIPQRPSLKPALQNKGELVLYDRKASVRHEPSMPASSKAPQQDNLKLSASTSLVLFDDMSRRREKLKEKGVIVFDPTTLDSSPEVYSPPKTVVRFRLPPTRADATSEHRSTHSREISPNPSIADAAEEQTRSVVINDTEKFSRKSQISIPHFLSWATSQENIDDVISSESSVESIVKILGMVHDTLQTTRPSRHSRTYRRSKEVAQAELEAVFPPLKAVTSDAANPSGKSPKHDDSNSKHPLLVADYSEDDRVRASELEACNKKLEILHRYFHGFLSLYVPLTSPSVSDHPIVLKCWGAFETILAIITFTIQDEAFALRYKDPEWWMIKDPSPLGILSNQKKPRVSWKDCELCRNSTRYLTVRDAAWHVQSYHYDRPKDGEDGPDIHALVIWLRNDIQYYADTRIELYTNYLDHMLEPLEEVYKKGRGIWDGVASDNSSMPSGFMLPKSLVNAFENAVLLLVCAAKAFPLLSRCSDPMNKDLPDGNPAAKKERELLATTGKDIIHFGNRTKECMNKAEHDIMLGAYTDIDTETVSYDTVGPEYILATIMTTLVNKPLHADDPIDLVYASFYRRLHRDAIKHPRTRILGQIWRMREELNLITSINTQHQDLLKNYLRILEPCTFRATTLLRAARFKVEAPFLDLQLRKSHAVRLRLSDLDSRLEDVSDHVSRMLEIQQENNGNAIIVFTIVTIIFLPLSWATSYLGMNTVDIRNLEKGQWVFWSMALPVTGFVIGLAVLVVLKGEGIREFFIRREGVRERRRLGSSGMAVKRRLSTRVTGGSVVRKHSVLEPGQGHLWGGFRRRPTTVRGEGEV</sequence>
<evidence type="ECO:0000256" key="2">
    <source>
        <dbReference type="ARBA" id="ARBA00022692"/>
    </source>
</evidence>
<feature type="compositionally biased region" description="Polar residues" evidence="5">
    <location>
        <begin position="223"/>
        <end position="240"/>
    </location>
</feature>
<evidence type="ECO:0000313" key="8">
    <source>
        <dbReference type="Proteomes" id="UP000800035"/>
    </source>
</evidence>
<feature type="region of interest" description="Disordered" evidence="5">
    <location>
        <begin position="1"/>
        <end position="412"/>
    </location>
</feature>
<protein>
    <recommendedName>
        <fullName evidence="9">Cora-domain-containing protein</fullName>
    </recommendedName>
</protein>
<feature type="transmembrane region" description="Helical" evidence="6">
    <location>
        <begin position="1876"/>
        <end position="1898"/>
    </location>
</feature>
<proteinExistence type="predicted"/>
<accession>A0A6A5TQ91</accession>
<feature type="compositionally biased region" description="Low complexity" evidence="5">
    <location>
        <begin position="601"/>
        <end position="622"/>
    </location>
</feature>
<reference evidence="7" key="1">
    <citation type="journal article" date="2020" name="Stud. Mycol.">
        <title>101 Dothideomycetes genomes: a test case for predicting lifestyles and emergence of pathogens.</title>
        <authorList>
            <person name="Haridas S."/>
            <person name="Albert R."/>
            <person name="Binder M."/>
            <person name="Bloem J."/>
            <person name="Labutti K."/>
            <person name="Salamov A."/>
            <person name="Andreopoulos B."/>
            <person name="Baker S."/>
            <person name="Barry K."/>
            <person name="Bills G."/>
            <person name="Bluhm B."/>
            <person name="Cannon C."/>
            <person name="Castanera R."/>
            <person name="Culley D."/>
            <person name="Daum C."/>
            <person name="Ezra D."/>
            <person name="Gonzalez J."/>
            <person name="Henrissat B."/>
            <person name="Kuo A."/>
            <person name="Liang C."/>
            <person name="Lipzen A."/>
            <person name="Lutzoni F."/>
            <person name="Magnuson J."/>
            <person name="Mondo S."/>
            <person name="Nolan M."/>
            <person name="Ohm R."/>
            <person name="Pangilinan J."/>
            <person name="Park H.-J."/>
            <person name="Ramirez L."/>
            <person name="Alfaro M."/>
            <person name="Sun H."/>
            <person name="Tritt A."/>
            <person name="Yoshinaga Y."/>
            <person name="Zwiers L.-H."/>
            <person name="Turgeon B."/>
            <person name="Goodwin S."/>
            <person name="Spatafora J."/>
            <person name="Crous P."/>
            <person name="Grigoriev I."/>
        </authorList>
    </citation>
    <scope>NUCLEOTIDE SEQUENCE</scope>
    <source>
        <strain evidence="7">CBS 675.92</strain>
    </source>
</reference>
<keyword evidence="3 6" id="KW-1133">Transmembrane helix</keyword>
<feature type="compositionally biased region" description="Gly residues" evidence="5">
    <location>
        <begin position="40"/>
        <end position="50"/>
    </location>
</feature>
<dbReference type="GO" id="GO:0005886">
    <property type="term" value="C:plasma membrane"/>
    <property type="evidence" value="ECO:0007669"/>
    <property type="project" value="UniProtKB-SubCell"/>
</dbReference>
<feature type="compositionally biased region" description="Low complexity" evidence="5">
    <location>
        <begin position="461"/>
        <end position="477"/>
    </location>
</feature>
<dbReference type="PANTHER" id="PTHR46494:SF1">
    <property type="entry name" value="CORA FAMILY METAL ION TRANSPORTER (EUROFUNG)"/>
    <property type="match status" value="1"/>
</dbReference>
<feature type="region of interest" description="Disordered" evidence="5">
    <location>
        <begin position="432"/>
        <end position="688"/>
    </location>
</feature>
<feature type="compositionally biased region" description="Basic and acidic residues" evidence="5">
    <location>
        <begin position="314"/>
        <end position="346"/>
    </location>
</feature>
<feature type="compositionally biased region" description="Low complexity" evidence="5">
    <location>
        <begin position="568"/>
        <end position="584"/>
    </location>
</feature>
<feature type="compositionally biased region" description="Basic and acidic residues" evidence="5">
    <location>
        <begin position="282"/>
        <end position="294"/>
    </location>
</feature>
<feature type="compositionally biased region" description="Basic and acidic residues" evidence="5">
    <location>
        <begin position="60"/>
        <end position="85"/>
    </location>
</feature>
<evidence type="ECO:0000256" key="4">
    <source>
        <dbReference type="ARBA" id="ARBA00023136"/>
    </source>
</evidence>
<dbReference type="PANTHER" id="PTHR46494">
    <property type="entry name" value="CORA FAMILY METAL ION TRANSPORTER (EUROFUNG)"/>
    <property type="match status" value="1"/>
</dbReference>
<dbReference type="GO" id="GO:0050897">
    <property type="term" value="F:cobalt ion binding"/>
    <property type="evidence" value="ECO:0007669"/>
    <property type="project" value="TreeGrafter"/>
</dbReference>
<dbReference type="Pfam" id="PF01544">
    <property type="entry name" value="CorA"/>
    <property type="match status" value="1"/>
</dbReference>
<feature type="transmembrane region" description="Helical" evidence="6">
    <location>
        <begin position="1838"/>
        <end position="1856"/>
    </location>
</feature>
<dbReference type="GO" id="GO:0015095">
    <property type="term" value="F:magnesium ion transmembrane transporter activity"/>
    <property type="evidence" value="ECO:0007669"/>
    <property type="project" value="TreeGrafter"/>
</dbReference>
<evidence type="ECO:0000256" key="1">
    <source>
        <dbReference type="ARBA" id="ARBA00004651"/>
    </source>
</evidence>
<feature type="compositionally biased region" description="Basic and acidic residues" evidence="5">
    <location>
        <begin position="107"/>
        <end position="136"/>
    </location>
</feature>
<organism evidence="7 8">
    <name type="scientific">Byssothecium circinans</name>
    <dbReference type="NCBI Taxonomy" id="147558"/>
    <lineage>
        <taxon>Eukaryota</taxon>
        <taxon>Fungi</taxon>
        <taxon>Dikarya</taxon>
        <taxon>Ascomycota</taxon>
        <taxon>Pezizomycotina</taxon>
        <taxon>Dothideomycetes</taxon>
        <taxon>Pleosporomycetidae</taxon>
        <taxon>Pleosporales</taxon>
        <taxon>Massarineae</taxon>
        <taxon>Massarinaceae</taxon>
        <taxon>Byssothecium</taxon>
    </lineage>
</organism>
<evidence type="ECO:0000256" key="3">
    <source>
        <dbReference type="ARBA" id="ARBA00022989"/>
    </source>
</evidence>
<feature type="compositionally biased region" description="Basic residues" evidence="5">
    <location>
        <begin position="498"/>
        <end position="514"/>
    </location>
</feature>
<feature type="compositionally biased region" description="Basic and acidic residues" evidence="5">
    <location>
        <begin position="209"/>
        <end position="220"/>
    </location>
</feature>
<feature type="compositionally biased region" description="Acidic residues" evidence="5">
    <location>
        <begin position="478"/>
        <end position="492"/>
    </location>
</feature>
<dbReference type="Gene3D" id="1.20.58.340">
    <property type="entry name" value="Magnesium transport protein CorA, transmembrane region"/>
    <property type="match status" value="1"/>
</dbReference>
<dbReference type="GO" id="GO:0000287">
    <property type="term" value="F:magnesium ion binding"/>
    <property type="evidence" value="ECO:0007669"/>
    <property type="project" value="TreeGrafter"/>
</dbReference>
<dbReference type="Proteomes" id="UP000800035">
    <property type="component" value="Unassembled WGS sequence"/>
</dbReference>
<evidence type="ECO:0000256" key="5">
    <source>
        <dbReference type="SAM" id="MobiDB-lite"/>
    </source>
</evidence>
<evidence type="ECO:0000313" key="7">
    <source>
        <dbReference type="EMBL" id="KAF1951107.1"/>
    </source>
</evidence>
<evidence type="ECO:0008006" key="9">
    <source>
        <dbReference type="Google" id="ProtNLM"/>
    </source>
</evidence>
<keyword evidence="2 6" id="KW-0812">Transmembrane</keyword>
<name>A0A6A5TQ91_9PLEO</name>
<feature type="compositionally biased region" description="Basic and acidic residues" evidence="5">
    <location>
        <begin position="21"/>
        <end position="34"/>
    </location>
</feature>
<dbReference type="InterPro" id="IPR002523">
    <property type="entry name" value="MgTranspt_CorA/ZnTranspt_ZntB"/>
</dbReference>
<dbReference type="SUPFAM" id="SSF144083">
    <property type="entry name" value="Magnesium transport protein CorA, transmembrane region"/>
    <property type="match status" value="1"/>
</dbReference>
<keyword evidence="8" id="KW-1185">Reference proteome</keyword>
<comment type="subcellular location">
    <subcellularLocation>
        <location evidence="1">Cell membrane</location>
        <topology evidence="1">Multi-pass membrane protein</topology>
    </subcellularLocation>
</comment>
<dbReference type="EMBL" id="ML977020">
    <property type="protein sequence ID" value="KAF1951107.1"/>
    <property type="molecule type" value="Genomic_DNA"/>
</dbReference>
<feature type="compositionally biased region" description="Polar residues" evidence="5">
    <location>
        <begin position="446"/>
        <end position="460"/>
    </location>
</feature>
<feature type="compositionally biased region" description="Acidic residues" evidence="5">
    <location>
        <begin position="354"/>
        <end position="363"/>
    </location>
</feature>
<gene>
    <name evidence="7" type="ORF">CC80DRAFT_597741</name>
</gene>
<keyword evidence="4 6" id="KW-0472">Membrane</keyword>
<feature type="compositionally biased region" description="Polar residues" evidence="5">
    <location>
        <begin position="137"/>
        <end position="151"/>
    </location>
</feature>